<name>A0A4U7JIK8_9FIRM</name>
<protein>
    <submittedName>
        <fullName evidence="1">Uncharacterized protein</fullName>
    </submittedName>
</protein>
<evidence type="ECO:0000313" key="2">
    <source>
        <dbReference type="Proteomes" id="UP000306409"/>
    </source>
</evidence>
<reference evidence="1 2" key="1">
    <citation type="submission" date="2020-09" db="EMBL/GenBank/DDBJ databases">
        <title>Characterization and genome sequencing of Ruminiclostridium sp. nov. MA18.</title>
        <authorList>
            <person name="Rettenmaier R."/>
            <person name="Kowollik M.-L."/>
            <person name="Liebl W."/>
            <person name="Zverlov V."/>
        </authorList>
    </citation>
    <scope>NUCLEOTIDE SEQUENCE [LARGE SCALE GENOMIC DNA]</scope>
    <source>
        <strain evidence="1 2">MA18</strain>
    </source>
</reference>
<dbReference type="EMBL" id="CP061336">
    <property type="protein sequence ID" value="QNU67152.1"/>
    <property type="molecule type" value="Genomic_DNA"/>
</dbReference>
<keyword evidence="2" id="KW-1185">Reference proteome</keyword>
<proteinExistence type="predicted"/>
<sequence>MPEVYYYVKSEDVLNITDCGLKLSISHDKEVIIEGETKKCFSALLNPKDDIERYKSPYYRCLKLQVKSDKCFIADRFIYEAAQNQDIDLYYKTIIPIEKYIFGTYRLPECLITTTILPGEANVLDKIMDSPIIYTNCEELYINNILQELRDNYSDIDDSLLYLLLDKLTDMGKLEKIENRSSGMSIFKNDTGRIYCLKNPDISFFCP</sequence>
<evidence type="ECO:0000313" key="1">
    <source>
        <dbReference type="EMBL" id="QNU67152.1"/>
    </source>
</evidence>
<gene>
    <name evidence="1" type="ORF">EHE19_000940</name>
</gene>
<organism evidence="1 2">
    <name type="scientific">Ruminiclostridium herbifermentans</name>
    <dbReference type="NCBI Taxonomy" id="2488810"/>
    <lineage>
        <taxon>Bacteria</taxon>
        <taxon>Bacillati</taxon>
        <taxon>Bacillota</taxon>
        <taxon>Clostridia</taxon>
        <taxon>Eubacteriales</taxon>
        <taxon>Oscillospiraceae</taxon>
        <taxon>Ruminiclostridium</taxon>
    </lineage>
</organism>
<dbReference type="KEGG" id="rher:EHE19_000940"/>
<dbReference type="RefSeq" id="WP_137697217.1">
    <property type="nucleotide sequence ID" value="NZ_CP061336.1"/>
</dbReference>
<dbReference type="AlphaFoldDB" id="A0A4U7JIK8"/>
<dbReference type="Proteomes" id="UP000306409">
    <property type="component" value="Chromosome"/>
</dbReference>
<accession>A0A4U7JIK8</accession>
<dbReference type="OrthoDB" id="1739034at2"/>